<evidence type="ECO:0000313" key="1">
    <source>
        <dbReference type="EMBL" id="KAH9768950.1"/>
    </source>
</evidence>
<dbReference type="Proteomes" id="UP000829398">
    <property type="component" value="Chromosome 4"/>
</dbReference>
<organism evidence="1 2">
    <name type="scientific">Citrus sinensis</name>
    <name type="common">Sweet orange</name>
    <name type="synonym">Citrus aurantium var. sinensis</name>
    <dbReference type="NCBI Taxonomy" id="2711"/>
    <lineage>
        <taxon>Eukaryota</taxon>
        <taxon>Viridiplantae</taxon>
        <taxon>Streptophyta</taxon>
        <taxon>Embryophyta</taxon>
        <taxon>Tracheophyta</taxon>
        <taxon>Spermatophyta</taxon>
        <taxon>Magnoliopsida</taxon>
        <taxon>eudicotyledons</taxon>
        <taxon>Gunneridae</taxon>
        <taxon>Pentapetalae</taxon>
        <taxon>rosids</taxon>
        <taxon>malvids</taxon>
        <taxon>Sapindales</taxon>
        <taxon>Rutaceae</taxon>
        <taxon>Aurantioideae</taxon>
        <taxon>Citrus</taxon>
    </lineage>
</organism>
<name>A0ACB8L6V8_CITSI</name>
<gene>
    <name evidence="1" type="ORF">KPL71_011806</name>
</gene>
<keyword evidence="2" id="KW-1185">Reference proteome</keyword>
<proteinExistence type="predicted"/>
<protein>
    <submittedName>
        <fullName evidence="1">Uncharacterized protein</fullName>
    </submittedName>
</protein>
<comment type="caution">
    <text evidence="1">The sequence shown here is derived from an EMBL/GenBank/DDBJ whole genome shotgun (WGS) entry which is preliminary data.</text>
</comment>
<accession>A0ACB8L6V8</accession>
<evidence type="ECO:0000313" key="2">
    <source>
        <dbReference type="Proteomes" id="UP000829398"/>
    </source>
</evidence>
<sequence length="1324" mass="149365">MPILMATSEGELMSKSASEIWKFFQRQADNSQQRSRSLRNTKRIKGVNEVYIEPHDLDSYPDQANATGVMRKPSNYNPYSNTYNPGWRDHPNLSWSQGFQQNGPAAPALPMQLILQNRTIDGLRNELRAGFNSQAKSVSCLEKMVGQLASSVQTLAMTVEKSKFPSQLVPNPKGVHEASTSSPQQHGEVKTVMTLRKEKEVDNKVEMPVTKENQIVPVNAEGSSPEEKEETNPREYVPKAPFPQRLAKGKKGKSIGEILEIFKQVSVNIPLLDAIKQVSSYAKFLKDLCTKKRNIHVQKKAFLTENVSSILKHKIPLTCKDPGFPTISCSIGNHTIENALLDLGASVNLLPYSVFVKLGLGELHPTPVVLQLANRSTKIPRGIVEDVLIQLSFGNMTMELNIFNIAKQPHNADDGIVDVDIIETIVDNTFLSNLSDDPLQTCLTHFGLNFDIDRLVDEEFDLEFKNKKSTENVVADHLSRLHFDTITEHLTLNESFPDEQLMSVEVLPWYADIVNYLITETIPCRTNDHKVVIGFLKSNIVSRFGFPRAIISDGGAHFCNKAFKALLTKYSITHKVATSYHPQTSGQVEISNREIKHIVEKTVRPDIKDWSLRLDDALWAYRTAFKTPIEMSPYRSESVVIQFSLAPIPRFIGIRAIFPKRKPLGVQQYYALWLPKYFGSSTSESCQEVPCFRAYHPKENPLISFSNGNPNSNRSSNQPISDQPSTSPIRVPTDSSPSVNFHYETQEDENSERAVQSFRLDLLDPYRYYHISPTLNHLRAIIPIRQPKLKTIYKSSEITVQSISSSSKETYLPIISSSEITRYKLQGYKGLHLGAIQIGIQPLFLAGKDITCFISILDTRWQTFEKALITAVEAGLNQGHVVLQVEPNFTLDIHKPSLTDAIKVLIQVNGLTMKLDESALAIHHTMTYKVQTHLFSMSSSGRPITRFLAGDGRVFQPRTYRQHQLIFPPQWINEYEKNNRPQQIHEVPKISRLQEGRVSVSFPTETKALYPCEKCQLEGKHPSLCTHMPRRTTSCRIMGPVNMITTPDLDNEFIKDIPGGMYAAKWVIQKTNPTEFGPIEKAINWSNINAVEQNQALGDIMVTQQQILADLAVIRKQLKKNKKQHKMSTQQFSQLHDSASRSVNMILMTGAADEDEMRRTRESYQRPKVSRHWKSKPAKPGHIWEENASGNCQKAFWRSYAPPPQYPWPQKATGWDEETDTDESSSISSTENPPIPILMQRANPTNPFYVDTRTRFAVSTTTPGQTSNPTRQTQNPSGTTQFTAPEFTEPAATEASSNPADAPTDRAPHIDEVNQGEEWETRVQ</sequence>
<reference evidence="2" key="1">
    <citation type="journal article" date="2023" name="Hortic. Res.">
        <title>A chromosome-level phased genome enabling allele-level studies in sweet orange: a case study on citrus Huanglongbing tolerance.</title>
        <authorList>
            <person name="Wu B."/>
            <person name="Yu Q."/>
            <person name="Deng Z."/>
            <person name="Duan Y."/>
            <person name="Luo F."/>
            <person name="Gmitter F. Jr."/>
        </authorList>
    </citation>
    <scope>NUCLEOTIDE SEQUENCE [LARGE SCALE GENOMIC DNA]</scope>
    <source>
        <strain evidence="2">cv. Valencia</strain>
    </source>
</reference>
<dbReference type="EMBL" id="CM039173">
    <property type="protein sequence ID" value="KAH9768950.1"/>
    <property type="molecule type" value="Genomic_DNA"/>
</dbReference>